<dbReference type="AlphaFoldDB" id="A0A0K2V4P4"/>
<evidence type="ECO:0000313" key="1">
    <source>
        <dbReference type="EMBL" id="CDW44921.1"/>
    </source>
</evidence>
<dbReference type="EMBL" id="HACA01027560">
    <property type="protein sequence ID" value="CDW44921.1"/>
    <property type="molecule type" value="Transcribed_RNA"/>
</dbReference>
<proteinExistence type="predicted"/>
<reference evidence="1" key="1">
    <citation type="submission" date="2014-05" db="EMBL/GenBank/DDBJ databases">
        <authorList>
            <person name="Chronopoulou M."/>
        </authorList>
    </citation>
    <scope>NUCLEOTIDE SEQUENCE</scope>
    <source>
        <tissue evidence="1">Whole organism</tissue>
    </source>
</reference>
<organism evidence="1">
    <name type="scientific">Lepeophtheirus salmonis</name>
    <name type="common">Salmon louse</name>
    <name type="synonym">Caligus salmonis</name>
    <dbReference type="NCBI Taxonomy" id="72036"/>
    <lineage>
        <taxon>Eukaryota</taxon>
        <taxon>Metazoa</taxon>
        <taxon>Ecdysozoa</taxon>
        <taxon>Arthropoda</taxon>
        <taxon>Crustacea</taxon>
        <taxon>Multicrustacea</taxon>
        <taxon>Hexanauplia</taxon>
        <taxon>Copepoda</taxon>
        <taxon>Siphonostomatoida</taxon>
        <taxon>Caligidae</taxon>
        <taxon>Lepeophtheirus</taxon>
    </lineage>
</organism>
<sequence length="65" mass="7100">MLPNDVHVGKVDLVDHESRVGDPTEMAQPCGSYLLVKITRSFWLVGLVLVVSSEAEETHPVLPTS</sequence>
<protein>
    <submittedName>
        <fullName evidence="1">Uncharacterized protein</fullName>
    </submittedName>
</protein>
<name>A0A0K2V4P4_LEPSM</name>
<accession>A0A0K2V4P4</accession>